<dbReference type="Proteomes" id="UP000282185">
    <property type="component" value="Unassembled WGS sequence"/>
</dbReference>
<dbReference type="EMBL" id="QSWH01000002">
    <property type="protein sequence ID" value="RRR24171.1"/>
    <property type="molecule type" value="Genomic_DNA"/>
</dbReference>
<dbReference type="GO" id="GO:0016773">
    <property type="term" value="F:phosphotransferase activity, alcohol group as acceptor"/>
    <property type="evidence" value="ECO:0007669"/>
    <property type="project" value="InterPro"/>
</dbReference>
<accession>A0A345YR78</accession>
<dbReference type="InterPro" id="IPR011009">
    <property type="entry name" value="Kinase-like_dom_sf"/>
</dbReference>
<reference evidence="2 4" key="1">
    <citation type="submission" date="2018-07" db="EMBL/GenBank/DDBJ databases">
        <title>Brachybacterium saurashtrense DSM 23186 genome sequence.</title>
        <authorList>
            <person name="Guo L."/>
        </authorList>
    </citation>
    <scope>NUCLEOTIDE SEQUENCE [LARGE SCALE GENOMIC DNA]</scope>
    <source>
        <strain evidence="2 4">DSM 23186</strain>
    </source>
</reference>
<dbReference type="EMBL" id="CP031356">
    <property type="protein sequence ID" value="AXK46430.1"/>
    <property type="molecule type" value="Genomic_DNA"/>
</dbReference>
<evidence type="ECO:0000313" key="4">
    <source>
        <dbReference type="Proteomes" id="UP000254236"/>
    </source>
</evidence>
<dbReference type="AlphaFoldDB" id="A0A345YR78"/>
<reference evidence="3 5" key="2">
    <citation type="submission" date="2018-08" db="EMBL/GenBank/DDBJ databases">
        <title>Brachybacterium saurashtrense DSM 23186.</title>
        <authorList>
            <person name="Li Y."/>
        </authorList>
    </citation>
    <scope>NUCLEOTIDE SEQUENCE [LARGE SCALE GENOMIC DNA]</scope>
    <source>
        <strain evidence="3 5">DSM 23186</strain>
    </source>
</reference>
<keyword evidence="4" id="KW-1185">Reference proteome</keyword>
<dbReference type="SUPFAM" id="SSF56112">
    <property type="entry name" value="Protein kinase-like (PK-like)"/>
    <property type="match status" value="1"/>
</dbReference>
<dbReference type="RefSeq" id="WP_115414180.1">
    <property type="nucleotide sequence ID" value="NZ_CP031356.1"/>
</dbReference>
<keyword evidence="3" id="KW-0418">Kinase</keyword>
<evidence type="ECO:0000256" key="1">
    <source>
        <dbReference type="SAM" id="MobiDB-lite"/>
    </source>
</evidence>
<evidence type="ECO:0000313" key="5">
    <source>
        <dbReference type="Proteomes" id="UP000282185"/>
    </source>
</evidence>
<feature type="region of interest" description="Disordered" evidence="1">
    <location>
        <begin position="1"/>
        <end position="30"/>
    </location>
</feature>
<evidence type="ECO:0000313" key="3">
    <source>
        <dbReference type="EMBL" id="RRR24171.1"/>
    </source>
</evidence>
<dbReference type="KEGG" id="bsau:DWV08_12950"/>
<sequence>MSPQPVGRAEPAPVGGHPLPERLRASQDPGVHAWREGLPEIVEELRERWRLRLEAPFEPGGSSAWVAPVREASGAERVLKVAWAHEESRDEAAGLLAWQGRGAVRVHRSAQHGETSALLIDRARPGTPLRELLTWPARDEVVAAVARRLWRPPQELVDGEAAAAFRPLAQMCAWWADEAQQRADAGLSPLPADLVAHGLELFRELPALWDGEPVLLATDLHPENVLLVEGPDGASGGDDAGRHGGASVPHAATVAAGRSWVLIDPKPYVGDPHYDVLQHMLNDPERLRDHPGRFAERMAALAGLDPHRVRRWLLARCVQEARFPGAGGLEAAAPAALALAADGVE</sequence>
<dbReference type="InterPro" id="IPR006748">
    <property type="entry name" value="NH2Glyco/OHUrea_AB-resist_kin"/>
</dbReference>
<dbReference type="GO" id="GO:0016301">
    <property type="term" value="F:kinase activity"/>
    <property type="evidence" value="ECO:0007669"/>
    <property type="project" value="UniProtKB-KW"/>
</dbReference>
<dbReference type="GO" id="GO:0019748">
    <property type="term" value="P:secondary metabolic process"/>
    <property type="evidence" value="ECO:0007669"/>
    <property type="project" value="InterPro"/>
</dbReference>
<name>A0A345YR78_9MICO</name>
<protein>
    <submittedName>
        <fullName evidence="3">Kinase</fullName>
    </submittedName>
</protein>
<proteinExistence type="predicted"/>
<dbReference type="Proteomes" id="UP000254236">
    <property type="component" value="Chromosome"/>
</dbReference>
<dbReference type="Pfam" id="PF04655">
    <property type="entry name" value="APH_6_hur"/>
    <property type="match status" value="1"/>
</dbReference>
<gene>
    <name evidence="2" type="ORF">DWV08_12950</name>
    <name evidence="3" type="ORF">DXU92_04700</name>
</gene>
<organism evidence="3 5">
    <name type="scientific">Brachybacterium saurashtrense</name>
    <dbReference type="NCBI Taxonomy" id="556288"/>
    <lineage>
        <taxon>Bacteria</taxon>
        <taxon>Bacillati</taxon>
        <taxon>Actinomycetota</taxon>
        <taxon>Actinomycetes</taxon>
        <taxon>Micrococcales</taxon>
        <taxon>Dermabacteraceae</taxon>
        <taxon>Brachybacterium</taxon>
    </lineage>
</organism>
<evidence type="ECO:0000313" key="2">
    <source>
        <dbReference type="EMBL" id="AXK46430.1"/>
    </source>
</evidence>
<keyword evidence="3" id="KW-0808">Transferase</keyword>
<dbReference type="OrthoDB" id="3638028at2"/>